<accession>A0ABY9RIL4</accession>
<proteinExistence type="predicted"/>
<dbReference type="InterPro" id="IPR051044">
    <property type="entry name" value="MAG_DAG_Lipase"/>
</dbReference>
<dbReference type="InterPro" id="IPR000073">
    <property type="entry name" value="AB_hydrolase_1"/>
</dbReference>
<dbReference type="Proteomes" id="UP001181355">
    <property type="component" value="Chromosome"/>
</dbReference>
<keyword evidence="3" id="KW-1185">Reference proteome</keyword>
<dbReference type="SUPFAM" id="SSF53474">
    <property type="entry name" value="alpha/beta-Hydrolases"/>
    <property type="match status" value="1"/>
</dbReference>
<dbReference type="RefSeq" id="WP_309482174.1">
    <property type="nucleotide sequence ID" value="NZ_CP133720.1"/>
</dbReference>
<reference evidence="2" key="1">
    <citation type="submission" date="2023-09" db="EMBL/GenBank/DDBJ databases">
        <title>Undibacterium sp. 20NA77.5 isolated from freshwater.</title>
        <authorList>
            <person name="Le V."/>
            <person name="Ko S.-R."/>
            <person name="Ahn C.-Y."/>
            <person name="Oh H.-M."/>
        </authorList>
    </citation>
    <scope>NUCLEOTIDE SEQUENCE</scope>
    <source>
        <strain evidence="2">20NA77.5</strain>
    </source>
</reference>
<dbReference type="PANTHER" id="PTHR11614">
    <property type="entry name" value="PHOSPHOLIPASE-RELATED"/>
    <property type="match status" value="1"/>
</dbReference>
<dbReference type="InterPro" id="IPR029058">
    <property type="entry name" value="AB_hydrolase_fold"/>
</dbReference>
<protein>
    <submittedName>
        <fullName evidence="2">Alpha/beta hydrolase</fullName>
    </submittedName>
</protein>
<dbReference type="Pfam" id="PF12146">
    <property type="entry name" value="Hydrolase_4"/>
    <property type="match status" value="1"/>
</dbReference>
<name>A0ABY9RIL4_9BURK</name>
<dbReference type="PRINTS" id="PR00111">
    <property type="entry name" value="ABHYDROLASE"/>
</dbReference>
<dbReference type="InterPro" id="IPR022742">
    <property type="entry name" value="Hydrolase_4"/>
</dbReference>
<organism evidence="2 3">
    <name type="scientific">Undibacterium cyanobacteriorum</name>
    <dbReference type="NCBI Taxonomy" id="3073561"/>
    <lineage>
        <taxon>Bacteria</taxon>
        <taxon>Pseudomonadati</taxon>
        <taxon>Pseudomonadota</taxon>
        <taxon>Betaproteobacteria</taxon>
        <taxon>Burkholderiales</taxon>
        <taxon>Oxalobacteraceae</taxon>
        <taxon>Undibacterium</taxon>
    </lineage>
</organism>
<evidence type="ECO:0000259" key="1">
    <source>
        <dbReference type="Pfam" id="PF12146"/>
    </source>
</evidence>
<dbReference type="Gene3D" id="3.40.50.1820">
    <property type="entry name" value="alpha/beta hydrolase"/>
    <property type="match status" value="1"/>
</dbReference>
<gene>
    <name evidence="2" type="ORF">RF679_00025</name>
</gene>
<dbReference type="GO" id="GO:0016787">
    <property type="term" value="F:hydrolase activity"/>
    <property type="evidence" value="ECO:0007669"/>
    <property type="project" value="UniProtKB-KW"/>
</dbReference>
<sequence>MSAHVENTEEFFIQSSDGLRLFVRDWKPEKRHKKIGVVIVHGLGEHCGRYIHIARFFCTLGFTVRCFDQRGHGQSDGRRGDTRTAASNLEDLGLIIDDFSEQLDQEPLLFGHSMGGLFACHHALSKPHSITGLILVSPALSVKINRFQSFLFALASKFFPHLGVAHGTNGKYLSHDDEVVYEYQNDPLVHTKISAALFKSMLTSMKYVHAHPHQLKVPLLLMIAGDDQIVDSKGAQNFAEHLDHRLTAASATTITYAHFYHEIFNELDAIKAFDDLRTWLDQKNLMPSQ</sequence>
<feature type="domain" description="Serine aminopeptidase S33" evidence="1">
    <location>
        <begin position="35"/>
        <end position="268"/>
    </location>
</feature>
<evidence type="ECO:0000313" key="2">
    <source>
        <dbReference type="EMBL" id="WMW80683.1"/>
    </source>
</evidence>
<keyword evidence="2" id="KW-0378">Hydrolase</keyword>
<dbReference type="EMBL" id="CP133720">
    <property type="protein sequence ID" value="WMW80683.1"/>
    <property type="molecule type" value="Genomic_DNA"/>
</dbReference>
<evidence type="ECO:0000313" key="3">
    <source>
        <dbReference type="Proteomes" id="UP001181355"/>
    </source>
</evidence>